<organism evidence="1">
    <name type="scientific">Kwoniella dejecticola CBS 10117</name>
    <dbReference type="NCBI Taxonomy" id="1296121"/>
    <lineage>
        <taxon>Eukaryota</taxon>
        <taxon>Fungi</taxon>
        <taxon>Dikarya</taxon>
        <taxon>Basidiomycota</taxon>
        <taxon>Agaricomycotina</taxon>
        <taxon>Tremellomycetes</taxon>
        <taxon>Tremellales</taxon>
        <taxon>Cryptococcaceae</taxon>
        <taxon>Kwoniella</taxon>
    </lineage>
</organism>
<keyword evidence="3" id="KW-1185">Reference proteome</keyword>
<dbReference type="Pfam" id="PF13489">
    <property type="entry name" value="Methyltransf_23"/>
    <property type="match status" value="1"/>
</dbReference>
<evidence type="ECO:0000313" key="3">
    <source>
        <dbReference type="Proteomes" id="UP000078595"/>
    </source>
</evidence>
<dbReference type="EMBL" id="KI894038">
    <property type="protein sequence ID" value="OBR81097.1"/>
    <property type="molecule type" value="Genomic_DNA"/>
</dbReference>
<sequence length="222" mass="25206">MIHPPESEYPPNIRFIKRDILAPLPQEWLGRFDIVHARFLITGIKDFPALIRRLSTLLKSGGYLVILEPELKCRLTTSSRSSQDEGAEHSTAKTLEEVCPGIARYNKIALQAMQSFGMDMQATSKIPSYILESGSFEEQSVKTQCKELPMSDWSEDPRMKQIGECQLSNSLAYPDTIKRMVLASSIIDEVEFEIAKKGYQDDIRSGQGRPVLPIWCIWAKRK</sequence>
<dbReference type="Gene3D" id="3.40.50.150">
    <property type="entry name" value="Vaccinia Virus protein VP39"/>
    <property type="match status" value="1"/>
</dbReference>
<dbReference type="KEGG" id="kdj:28972178"/>
<dbReference type="InterPro" id="IPR029063">
    <property type="entry name" value="SAM-dependent_MTases_sf"/>
</dbReference>
<name>A0A1A5ZTF9_9TREE</name>
<dbReference type="STRING" id="1296121.A0A1A5ZTF9"/>
<dbReference type="GeneID" id="28972178"/>
<evidence type="ECO:0000313" key="2">
    <source>
        <dbReference type="EMBL" id="WWC64271.1"/>
    </source>
</evidence>
<dbReference type="CDD" id="cd02440">
    <property type="entry name" value="AdoMet_MTases"/>
    <property type="match status" value="1"/>
</dbReference>
<dbReference type="VEuPathDB" id="FungiDB:I303_08479"/>
<evidence type="ECO:0000313" key="1">
    <source>
        <dbReference type="EMBL" id="OBR81097.1"/>
    </source>
</evidence>
<dbReference type="SUPFAM" id="SSF53335">
    <property type="entry name" value="S-adenosyl-L-methionine-dependent methyltransferases"/>
    <property type="match status" value="1"/>
</dbReference>
<reference evidence="2" key="2">
    <citation type="submission" date="2013-07" db="EMBL/GenBank/DDBJ databases">
        <authorList>
            <consortium name="The Broad Institute Genome Sequencing Platform"/>
            <person name="Cuomo C."/>
            <person name="Litvintseva A."/>
            <person name="Chen Y."/>
            <person name="Heitman J."/>
            <person name="Sun S."/>
            <person name="Springer D."/>
            <person name="Dromer F."/>
            <person name="Young S.K."/>
            <person name="Zeng Q."/>
            <person name="Gargeya S."/>
            <person name="Fitzgerald M."/>
            <person name="Abouelleil A."/>
            <person name="Alvarado L."/>
            <person name="Berlin A.M."/>
            <person name="Chapman S.B."/>
            <person name="Dewar J."/>
            <person name="Goldberg J."/>
            <person name="Griggs A."/>
            <person name="Gujja S."/>
            <person name="Hansen M."/>
            <person name="Howarth C."/>
            <person name="Imamovic A."/>
            <person name="Larimer J."/>
            <person name="McCowan C."/>
            <person name="Murphy C."/>
            <person name="Pearson M."/>
            <person name="Priest M."/>
            <person name="Roberts A."/>
            <person name="Saif S."/>
            <person name="Shea T."/>
            <person name="Sykes S."/>
            <person name="Wortman J."/>
            <person name="Nusbaum C."/>
            <person name="Birren B."/>
        </authorList>
    </citation>
    <scope>NUCLEOTIDE SEQUENCE</scope>
    <source>
        <strain evidence="2">CBS 10117</strain>
    </source>
</reference>
<accession>A0A1A5ZTF9</accession>
<dbReference type="EMBL" id="CP144537">
    <property type="protein sequence ID" value="WWC64271.1"/>
    <property type="molecule type" value="Genomic_DNA"/>
</dbReference>
<reference evidence="1" key="1">
    <citation type="submission" date="2013-07" db="EMBL/GenBank/DDBJ databases">
        <title>The Genome Sequence of Cryptococcus dejecticola CBS10117.</title>
        <authorList>
            <consortium name="The Broad Institute Genome Sequencing Platform"/>
            <person name="Cuomo C."/>
            <person name="Litvintseva A."/>
            <person name="Chen Y."/>
            <person name="Heitman J."/>
            <person name="Sun S."/>
            <person name="Springer D."/>
            <person name="Dromer F."/>
            <person name="Young S.K."/>
            <person name="Zeng Q."/>
            <person name="Gargeya S."/>
            <person name="Fitzgerald M."/>
            <person name="Abouelleil A."/>
            <person name="Alvarado L."/>
            <person name="Berlin A.M."/>
            <person name="Chapman S.B."/>
            <person name="Dewar J."/>
            <person name="Goldberg J."/>
            <person name="Griggs A."/>
            <person name="Gujja S."/>
            <person name="Hansen M."/>
            <person name="Howarth C."/>
            <person name="Imamovic A."/>
            <person name="Larimer J."/>
            <person name="McCowan C."/>
            <person name="Murphy C."/>
            <person name="Pearson M."/>
            <person name="Priest M."/>
            <person name="Roberts A."/>
            <person name="Saif S."/>
            <person name="Shea T."/>
            <person name="Sykes S."/>
            <person name="Wortman J."/>
            <person name="Nusbaum C."/>
            <person name="Birren B."/>
        </authorList>
    </citation>
    <scope>NUCLEOTIDE SEQUENCE [LARGE SCALE GENOMIC DNA]</scope>
    <source>
        <strain evidence="1">CBS 10117</strain>
    </source>
</reference>
<proteinExistence type="predicted"/>
<dbReference type="AlphaFoldDB" id="A0A1A5ZTF9"/>
<dbReference type="OrthoDB" id="506498at2759"/>
<gene>
    <name evidence="1" type="ORF">I303_08479</name>
    <name evidence="2" type="ORF">I303_106881</name>
</gene>
<dbReference type="Proteomes" id="UP000078595">
    <property type="component" value="Chromosome 8"/>
</dbReference>
<protein>
    <submittedName>
        <fullName evidence="1">Uncharacterized protein</fullName>
    </submittedName>
</protein>
<dbReference type="RefSeq" id="XP_018258939.1">
    <property type="nucleotide sequence ID" value="XM_018411738.1"/>
</dbReference>
<reference evidence="2" key="3">
    <citation type="submission" date="2024-02" db="EMBL/GenBank/DDBJ databases">
        <title>Comparative genomics of Cryptococcus and Kwoniella reveals pathogenesis evolution and contrasting modes of karyotype evolution via chromosome fusion or intercentromeric recombination.</title>
        <authorList>
            <person name="Coelho M.A."/>
            <person name="David-Palma M."/>
            <person name="Shea T."/>
            <person name="Bowers K."/>
            <person name="McGinley-Smith S."/>
            <person name="Mohammad A.W."/>
            <person name="Gnirke A."/>
            <person name="Yurkov A.M."/>
            <person name="Nowrousian M."/>
            <person name="Sun S."/>
            <person name="Cuomo C.A."/>
            <person name="Heitman J."/>
        </authorList>
    </citation>
    <scope>NUCLEOTIDE SEQUENCE</scope>
    <source>
        <strain evidence="2">CBS 10117</strain>
    </source>
</reference>